<dbReference type="EMBL" id="BIFQ01000001">
    <property type="protein sequence ID" value="GCE05033.1"/>
    <property type="molecule type" value="Genomic_DNA"/>
</dbReference>
<reference evidence="9" key="1">
    <citation type="submission" date="2018-12" db="EMBL/GenBank/DDBJ databases">
        <title>Tengunoibacter tsumagoiensis gen. nov., sp. nov., Dictyobacter kobayashii sp. nov., D. alpinus sp. nov., and D. joshuensis sp. nov. and description of Dictyobacteraceae fam. nov. within the order Ktedonobacterales isolated from Tengu-no-mugimeshi.</title>
        <authorList>
            <person name="Wang C.M."/>
            <person name="Zheng Y."/>
            <person name="Sakai Y."/>
            <person name="Toyoda A."/>
            <person name="Minakuchi Y."/>
            <person name="Abe K."/>
            <person name="Yokota A."/>
            <person name="Yabe S."/>
        </authorList>
    </citation>
    <scope>NUCLEOTIDE SEQUENCE [LARGE SCALE GENOMIC DNA]</scope>
    <source>
        <strain evidence="9">S-27</strain>
    </source>
</reference>
<keyword evidence="5" id="KW-0804">Transcription</keyword>
<dbReference type="Gene3D" id="1.10.10.10">
    <property type="entry name" value="Winged helix-like DNA-binding domain superfamily/Winged helix DNA-binding domain"/>
    <property type="match status" value="1"/>
</dbReference>
<feature type="domain" description="RNA polymerase sigma-70 region 2" evidence="6">
    <location>
        <begin position="18"/>
        <end position="83"/>
    </location>
</feature>
<dbReference type="InterPro" id="IPR014284">
    <property type="entry name" value="RNA_pol_sigma-70_dom"/>
</dbReference>
<dbReference type="PANTHER" id="PTHR43133:SF8">
    <property type="entry name" value="RNA POLYMERASE SIGMA FACTOR HI_1459-RELATED"/>
    <property type="match status" value="1"/>
</dbReference>
<evidence type="ECO:0000313" key="8">
    <source>
        <dbReference type="EMBL" id="GCE05033.1"/>
    </source>
</evidence>
<protein>
    <recommendedName>
        <fullName evidence="10">DNA-directed RNA polymerase sigma-70 factor</fullName>
    </recommendedName>
</protein>
<accession>A0A401ZDX1</accession>
<evidence type="ECO:0000256" key="2">
    <source>
        <dbReference type="ARBA" id="ARBA00023015"/>
    </source>
</evidence>
<evidence type="ECO:0000256" key="1">
    <source>
        <dbReference type="ARBA" id="ARBA00010641"/>
    </source>
</evidence>
<dbReference type="RefSeq" id="WP_126596122.1">
    <property type="nucleotide sequence ID" value="NZ_BIFQ01000001.1"/>
</dbReference>
<keyword evidence="3" id="KW-0731">Sigma factor</keyword>
<dbReference type="AlphaFoldDB" id="A0A401ZDX1"/>
<dbReference type="Pfam" id="PF04542">
    <property type="entry name" value="Sigma70_r2"/>
    <property type="match status" value="1"/>
</dbReference>
<dbReference type="Proteomes" id="UP000287224">
    <property type="component" value="Unassembled WGS sequence"/>
</dbReference>
<gene>
    <name evidence="8" type="ORF">KDAU_23620</name>
</gene>
<keyword evidence="9" id="KW-1185">Reference proteome</keyword>
<proteinExistence type="inferred from homology"/>
<dbReference type="Pfam" id="PF04545">
    <property type="entry name" value="Sigma70_r4"/>
    <property type="match status" value="1"/>
</dbReference>
<dbReference type="SUPFAM" id="SSF88659">
    <property type="entry name" value="Sigma3 and sigma4 domains of RNA polymerase sigma factors"/>
    <property type="match status" value="1"/>
</dbReference>
<dbReference type="Gene3D" id="1.10.1740.10">
    <property type="match status" value="1"/>
</dbReference>
<feature type="domain" description="RNA polymerase sigma-70 region 4" evidence="7">
    <location>
        <begin position="128"/>
        <end position="173"/>
    </location>
</feature>
<evidence type="ECO:0000259" key="6">
    <source>
        <dbReference type="Pfam" id="PF04542"/>
    </source>
</evidence>
<dbReference type="InterPro" id="IPR036388">
    <property type="entry name" value="WH-like_DNA-bd_sf"/>
</dbReference>
<dbReference type="GO" id="GO:0006352">
    <property type="term" value="P:DNA-templated transcription initiation"/>
    <property type="evidence" value="ECO:0007669"/>
    <property type="project" value="InterPro"/>
</dbReference>
<evidence type="ECO:0008006" key="10">
    <source>
        <dbReference type="Google" id="ProtNLM"/>
    </source>
</evidence>
<dbReference type="InterPro" id="IPR013324">
    <property type="entry name" value="RNA_pol_sigma_r3/r4-like"/>
</dbReference>
<name>A0A401ZDX1_9CHLR</name>
<evidence type="ECO:0000256" key="4">
    <source>
        <dbReference type="ARBA" id="ARBA00023125"/>
    </source>
</evidence>
<comment type="similarity">
    <text evidence="1">Belongs to the sigma-70 factor family. ECF subfamily.</text>
</comment>
<evidence type="ECO:0000259" key="7">
    <source>
        <dbReference type="Pfam" id="PF04545"/>
    </source>
</evidence>
<dbReference type="SUPFAM" id="SSF88946">
    <property type="entry name" value="Sigma2 domain of RNA polymerase sigma factors"/>
    <property type="match status" value="1"/>
</dbReference>
<dbReference type="InterPro" id="IPR039425">
    <property type="entry name" value="RNA_pol_sigma-70-like"/>
</dbReference>
<sequence>MYQPDSPPLPEGIDFDLLYRTHARTVLRYLMSRVALKEDAEDLLIEVFLASFRNLKRPQMSHAEQQAWLLRVARNKLADHYHRGHPEEKPLLIEDVFETLTEEDISQLPEPSTLRQEDHLHLMKHVRKLNDLQQEILRLRFGYGMSSADIGQRLNKNATTIRATLSRTLNKLRVIYEKLEKQEL</sequence>
<dbReference type="NCBIfam" id="TIGR02937">
    <property type="entry name" value="sigma70-ECF"/>
    <property type="match status" value="1"/>
</dbReference>
<evidence type="ECO:0000313" key="9">
    <source>
        <dbReference type="Proteomes" id="UP000287224"/>
    </source>
</evidence>
<dbReference type="GO" id="GO:0016987">
    <property type="term" value="F:sigma factor activity"/>
    <property type="evidence" value="ECO:0007669"/>
    <property type="project" value="UniProtKB-KW"/>
</dbReference>
<dbReference type="InterPro" id="IPR013325">
    <property type="entry name" value="RNA_pol_sigma_r2"/>
</dbReference>
<dbReference type="OrthoDB" id="9784272at2"/>
<keyword evidence="2" id="KW-0805">Transcription regulation</keyword>
<dbReference type="PANTHER" id="PTHR43133">
    <property type="entry name" value="RNA POLYMERASE ECF-TYPE SIGMA FACTO"/>
    <property type="match status" value="1"/>
</dbReference>
<dbReference type="InterPro" id="IPR007630">
    <property type="entry name" value="RNA_pol_sigma70_r4"/>
</dbReference>
<evidence type="ECO:0000256" key="5">
    <source>
        <dbReference type="ARBA" id="ARBA00023163"/>
    </source>
</evidence>
<keyword evidence="4" id="KW-0238">DNA-binding</keyword>
<comment type="caution">
    <text evidence="8">The sequence shown here is derived from an EMBL/GenBank/DDBJ whole genome shotgun (WGS) entry which is preliminary data.</text>
</comment>
<dbReference type="InterPro" id="IPR007627">
    <property type="entry name" value="RNA_pol_sigma70_r2"/>
</dbReference>
<dbReference type="GO" id="GO:0003677">
    <property type="term" value="F:DNA binding"/>
    <property type="evidence" value="ECO:0007669"/>
    <property type="project" value="UniProtKB-KW"/>
</dbReference>
<evidence type="ECO:0000256" key="3">
    <source>
        <dbReference type="ARBA" id="ARBA00023082"/>
    </source>
</evidence>
<organism evidence="8 9">
    <name type="scientific">Dictyobacter aurantiacus</name>
    <dbReference type="NCBI Taxonomy" id="1936993"/>
    <lineage>
        <taxon>Bacteria</taxon>
        <taxon>Bacillati</taxon>
        <taxon>Chloroflexota</taxon>
        <taxon>Ktedonobacteria</taxon>
        <taxon>Ktedonobacterales</taxon>
        <taxon>Dictyobacteraceae</taxon>
        <taxon>Dictyobacter</taxon>
    </lineage>
</organism>